<evidence type="ECO:0000313" key="3">
    <source>
        <dbReference type="Proteomes" id="UP000324222"/>
    </source>
</evidence>
<comment type="caution">
    <text evidence="2">The sequence shown here is derived from an EMBL/GenBank/DDBJ whole genome shotgun (WGS) entry which is preliminary data.</text>
</comment>
<feature type="region of interest" description="Disordered" evidence="1">
    <location>
        <begin position="108"/>
        <end position="134"/>
    </location>
</feature>
<protein>
    <submittedName>
        <fullName evidence="2">Uncharacterized protein</fullName>
    </submittedName>
</protein>
<dbReference type="EMBL" id="VSRR010021263">
    <property type="protein sequence ID" value="MPC63792.1"/>
    <property type="molecule type" value="Genomic_DNA"/>
</dbReference>
<evidence type="ECO:0000313" key="2">
    <source>
        <dbReference type="EMBL" id="MPC63792.1"/>
    </source>
</evidence>
<evidence type="ECO:0000256" key="1">
    <source>
        <dbReference type="SAM" id="MobiDB-lite"/>
    </source>
</evidence>
<dbReference type="AlphaFoldDB" id="A0A5B7GY80"/>
<organism evidence="2 3">
    <name type="scientific">Portunus trituberculatus</name>
    <name type="common">Swimming crab</name>
    <name type="synonym">Neptunus trituberculatus</name>
    <dbReference type="NCBI Taxonomy" id="210409"/>
    <lineage>
        <taxon>Eukaryota</taxon>
        <taxon>Metazoa</taxon>
        <taxon>Ecdysozoa</taxon>
        <taxon>Arthropoda</taxon>
        <taxon>Crustacea</taxon>
        <taxon>Multicrustacea</taxon>
        <taxon>Malacostraca</taxon>
        <taxon>Eumalacostraca</taxon>
        <taxon>Eucarida</taxon>
        <taxon>Decapoda</taxon>
        <taxon>Pleocyemata</taxon>
        <taxon>Brachyura</taxon>
        <taxon>Eubrachyura</taxon>
        <taxon>Portunoidea</taxon>
        <taxon>Portunidae</taxon>
        <taxon>Portuninae</taxon>
        <taxon>Portunus</taxon>
    </lineage>
</organism>
<gene>
    <name evidence="2" type="ORF">E2C01_057895</name>
</gene>
<name>A0A5B7GY80_PORTR</name>
<feature type="region of interest" description="Disordered" evidence="1">
    <location>
        <begin position="27"/>
        <end position="52"/>
    </location>
</feature>
<sequence length="134" mass="14978">MRWSGWRRKKADGREGREINLRVVTETEGRERDSGEVVYLSGSGNNGSKDVATSTSVLRGAWRLTDSQTRRAQWEGSGHRLDNGYLPARSPPWEGHCHGTRWADVGKAATPPRESFTRRESNNIVPEGTVGCRN</sequence>
<feature type="compositionally biased region" description="Polar residues" evidence="1">
    <location>
        <begin position="42"/>
        <end position="52"/>
    </location>
</feature>
<reference evidence="2 3" key="1">
    <citation type="submission" date="2019-05" db="EMBL/GenBank/DDBJ databases">
        <title>Another draft genome of Portunus trituberculatus and its Hox gene families provides insights of decapod evolution.</title>
        <authorList>
            <person name="Jeong J.-H."/>
            <person name="Song I."/>
            <person name="Kim S."/>
            <person name="Choi T."/>
            <person name="Kim D."/>
            <person name="Ryu S."/>
            <person name="Kim W."/>
        </authorList>
    </citation>
    <scope>NUCLEOTIDE SEQUENCE [LARGE SCALE GENOMIC DNA]</scope>
    <source>
        <tissue evidence="2">Muscle</tissue>
    </source>
</reference>
<accession>A0A5B7GY80</accession>
<proteinExistence type="predicted"/>
<keyword evidence="3" id="KW-1185">Reference proteome</keyword>
<dbReference type="Proteomes" id="UP000324222">
    <property type="component" value="Unassembled WGS sequence"/>
</dbReference>